<dbReference type="NCBIfam" id="TIGR00109">
    <property type="entry name" value="hemH"/>
    <property type="match status" value="1"/>
</dbReference>
<keyword evidence="11" id="KW-1185">Reference proteome</keyword>
<feature type="binding site" evidence="7">
    <location>
        <position position="100"/>
    </location>
    <ligand>
        <name>Fe-coproporphyrin III</name>
        <dbReference type="ChEBI" id="CHEBI:68438"/>
    </ligand>
</feature>
<dbReference type="PANTHER" id="PTHR11108:SF1">
    <property type="entry name" value="FERROCHELATASE, MITOCHONDRIAL"/>
    <property type="match status" value="1"/>
</dbReference>
<evidence type="ECO:0000313" key="10">
    <source>
        <dbReference type="EMBL" id="EME35529.1"/>
    </source>
</evidence>
<dbReference type="GO" id="GO:0005737">
    <property type="term" value="C:cytoplasm"/>
    <property type="evidence" value="ECO:0007669"/>
    <property type="project" value="UniProtKB-SubCell"/>
</dbReference>
<proteinExistence type="inferred from homology"/>
<protein>
    <recommendedName>
        <fullName evidence="7">Coproporphyrin III ferrochelatase</fullName>
        <ecNumber evidence="7">4.99.1.9</ecNumber>
    </recommendedName>
</protein>
<keyword evidence="7" id="KW-0963">Cytoplasm</keyword>
<dbReference type="InterPro" id="IPR033659">
    <property type="entry name" value="Ferrochelatase_N"/>
</dbReference>
<dbReference type="InterPro" id="IPR033644">
    <property type="entry name" value="Ferrochelatase_C"/>
</dbReference>
<comment type="function">
    <text evidence="7">Involved in coproporphyrin-dependent heme b biosynthesis. Catalyzes the insertion of ferrous iron into coproporphyrin III to form Fe-coproporphyrin III.</text>
</comment>
<dbReference type="SUPFAM" id="SSF53800">
    <property type="entry name" value="Chelatase"/>
    <property type="match status" value="1"/>
</dbReference>
<keyword evidence="2 7" id="KW-0408">Iron</keyword>
<name>M2YA71_9MICC</name>
<dbReference type="InterPro" id="IPR001015">
    <property type="entry name" value="Ferrochelatase"/>
</dbReference>
<comment type="pathway">
    <text evidence="1 7">Porphyrin-containing compound metabolism; protoheme biosynthesis.</text>
</comment>
<dbReference type="Gene3D" id="3.40.50.1400">
    <property type="match status" value="2"/>
</dbReference>
<organism evidence="10 11">
    <name type="scientific">Kocuria palustris PEL</name>
    <dbReference type="NCBI Taxonomy" id="1236550"/>
    <lineage>
        <taxon>Bacteria</taxon>
        <taxon>Bacillati</taxon>
        <taxon>Actinomycetota</taxon>
        <taxon>Actinomycetes</taxon>
        <taxon>Micrococcales</taxon>
        <taxon>Micrococcaceae</taxon>
        <taxon>Kocuria</taxon>
    </lineage>
</organism>
<gene>
    <name evidence="7" type="primary">cpfC</name>
    <name evidence="10" type="ORF">C884_01693</name>
</gene>
<evidence type="ECO:0000256" key="6">
    <source>
        <dbReference type="ARBA" id="ARBA00024536"/>
    </source>
</evidence>
<dbReference type="PANTHER" id="PTHR11108">
    <property type="entry name" value="FERROCHELATASE"/>
    <property type="match status" value="1"/>
</dbReference>
<keyword evidence="7" id="KW-0479">Metal-binding</keyword>
<dbReference type="RefSeq" id="WP_006215791.1">
    <property type="nucleotide sequence ID" value="NZ_ANHZ02000033.1"/>
</dbReference>
<evidence type="ECO:0000256" key="4">
    <source>
        <dbReference type="ARBA" id="ARBA00023239"/>
    </source>
</evidence>
<comment type="caution">
    <text evidence="10">The sequence shown here is derived from an EMBL/GenBank/DDBJ whole genome shotgun (WGS) entry which is preliminary data.</text>
</comment>
<dbReference type="CDD" id="cd03411">
    <property type="entry name" value="Ferrochelatase_N"/>
    <property type="match status" value="1"/>
</dbReference>
<comment type="subcellular location">
    <subcellularLocation>
        <location evidence="7">Cytoplasm</location>
    </subcellularLocation>
</comment>
<dbReference type="NCBIfam" id="NF000689">
    <property type="entry name" value="PRK00035.2-1"/>
    <property type="match status" value="1"/>
</dbReference>
<keyword evidence="4 7" id="KW-0456">Lyase</keyword>
<dbReference type="Proteomes" id="UP000009877">
    <property type="component" value="Unassembled WGS sequence"/>
</dbReference>
<feature type="region of interest" description="Disordered" evidence="9">
    <location>
        <begin position="414"/>
        <end position="439"/>
    </location>
</feature>
<dbReference type="STRING" id="71999.KPaMU14_03555"/>
<keyword evidence="3 7" id="KW-0350">Heme biosynthesis</keyword>
<feature type="binding site" evidence="7">
    <location>
        <position position="333"/>
    </location>
    <ligand>
        <name>Fe(2+)</name>
        <dbReference type="ChEBI" id="CHEBI:29033"/>
    </ligand>
</feature>
<dbReference type="AlphaFoldDB" id="M2YA71"/>
<feature type="region of interest" description="Disordered" evidence="9">
    <location>
        <begin position="1"/>
        <end position="46"/>
    </location>
</feature>
<dbReference type="GO" id="GO:0006783">
    <property type="term" value="P:heme biosynthetic process"/>
    <property type="evidence" value="ECO:0007669"/>
    <property type="project" value="UniProtKB-UniRule"/>
</dbReference>
<dbReference type="GeneID" id="93316888"/>
<evidence type="ECO:0000256" key="9">
    <source>
        <dbReference type="SAM" id="MobiDB-lite"/>
    </source>
</evidence>
<comment type="similarity">
    <text evidence="7 8">Belongs to the ferrochelatase family.</text>
</comment>
<comment type="caution">
    <text evidence="7">Lacks conserved residue(s) required for the propagation of feature annotation.</text>
</comment>
<keyword evidence="5 7" id="KW-0627">Porphyrin biosynthesis</keyword>
<evidence type="ECO:0000256" key="7">
    <source>
        <dbReference type="HAMAP-Rule" id="MF_00323"/>
    </source>
</evidence>
<sequence>MTAPGGAPVPQEPELAPSAVTIPSGRAVDSWPHPAQAPQLSRARAQEPADWDAIVLSSFGGPEGQDDVIPFLRNVTRGRGIPDDRLEAVAGHYRANGGVSPINAQNRALLGALEQELRERGIDTPITWANRNWEPYVADVLQSLHDQGSRRVLVLATSAFSGYSSCRQYREDWGVALEQTGLGEQMVVGKIRQYFDMAGFLEPFVDGLREALLQRAERGPLRILFAAHSVPDTDALAAGPETMREGFATGSAYADQLLAASRKVMERTRARLQDEGLSLPESLSWDLVFQSRSGPPSMPWLEPDINDAVEQAADDGAGSVIVVPIGFVSDHMEVLWDLDTEARETAQERGLGFARTPTPGTHPAFVSGLADLIEQRMAGRSGEPRSSACSDGTWFDDCPADCCVKILRGSTEPRPTIAQRPEGEPIPVGLDETGQVVRA</sequence>
<dbReference type="GO" id="GO:0046872">
    <property type="term" value="F:metal ion binding"/>
    <property type="evidence" value="ECO:0007669"/>
    <property type="project" value="UniProtKB-KW"/>
</dbReference>
<evidence type="ECO:0000256" key="3">
    <source>
        <dbReference type="ARBA" id="ARBA00023133"/>
    </source>
</evidence>
<feature type="binding site" evidence="7">
    <location>
        <position position="228"/>
    </location>
    <ligand>
        <name>Fe(2+)</name>
        <dbReference type="ChEBI" id="CHEBI:29033"/>
    </ligand>
</feature>
<reference evidence="10 11" key="1">
    <citation type="journal article" date="2014" name="Genome Announc.">
        <title>Draft Genome Sequence of Kocuria palustris PEL.</title>
        <authorList>
            <person name="Sharma G."/>
            <person name="Khatri I."/>
            <person name="Subramanian S."/>
        </authorList>
    </citation>
    <scope>NUCLEOTIDE SEQUENCE [LARGE SCALE GENOMIC DNA]</scope>
    <source>
        <strain evidence="10 11">PEL</strain>
    </source>
</reference>
<dbReference type="HAMAP" id="MF_00323">
    <property type="entry name" value="Ferrochelatase"/>
    <property type="match status" value="1"/>
</dbReference>
<accession>M2YA71</accession>
<dbReference type="EC" id="4.99.1.9" evidence="7"/>
<dbReference type="CDD" id="cd00419">
    <property type="entry name" value="Ferrochelatase_C"/>
    <property type="match status" value="1"/>
</dbReference>
<feature type="binding site" evidence="7">
    <location>
        <position position="169"/>
    </location>
    <ligand>
        <name>Fe-coproporphyrin III</name>
        <dbReference type="ChEBI" id="CHEBI:68438"/>
    </ligand>
</feature>
<dbReference type="Pfam" id="PF00762">
    <property type="entry name" value="Ferrochelatase"/>
    <property type="match status" value="1"/>
</dbReference>
<evidence type="ECO:0000256" key="8">
    <source>
        <dbReference type="RuleBase" id="RU004185"/>
    </source>
</evidence>
<comment type="catalytic activity">
    <reaction evidence="6">
        <text>Fe-coproporphyrin III + 2 H(+) = coproporphyrin III + Fe(2+)</text>
        <dbReference type="Rhea" id="RHEA:49572"/>
        <dbReference type="ChEBI" id="CHEBI:15378"/>
        <dbReference type="ChEBI" id="CHEBI:29033"/>
        <dbReference type="ChEBI" id="CHEBI:68438"/>
        <dbReference type="ChEBI" id="CHEBI:131725"/>
        <dbReference type="EC" id="4.99.1.9"/>
    </reaction>
    <physiologicalReaction direction="right-to-left" evidence="6">
        <dbReference type="Rhea" id="RHEA:49574"/>
    </physiologicalReaction>
</comment>
<dbReference type="EMBL" id="ANHZ02000033">
    <property type="protein sequence ID" value="EME35529.1"/>
    <property type="molecule type" value="Genomic_DNA"/>
</dbReference>
<dbReference type="UniPathway" id="UPA00252"/>
<evidence type="ECO:0000256" key="2">
    <source>
        <dbReference type="ARBA" id="ARBA00023004"/>
    </source>
</evidence>
<dbReference type="GO" id="GO:0004325">
    <property type="term" value="F:ferrochelatase activity"/>
    <property type="evidence" value="ECO:0007669"/>
    <property type="project" value="UniProtKB-UniRule"/>
</dbReference>
<evidence type="ECO:0000256" key="1">
    <source>
        <dbReference type="ARBA" id="ARBA00004744"/>
    </source>
</evidence>
<evidence type="ECO:0000313" key="11">
    <source>
        <dbReference type="Proteomes" id="UP000009877"/>
    </source>
</evidence>
<evidence type="ECO:0000256" key="5">
    <source>
        <dbReference type="ARBA" id="ARBA00023244"/>
    </source>
</evidence>